<organism evidence="1 2">
    <name type="scientific">Mycolicibacterium aromaticivorans JS19b1 = JCM 16368</name>
    <dbReference type="NCBI Taxonomy" id="1440774"/>
    <lineage>
        <taxon>Bacteria</taxon>
        <taxon>Bacillati</taxon>
        <taxon>Actinomycetota</taxon>
        <taxon>Actinomycetes</taxon>
        <taxon>Mycobacteriales</taxon>
        <taxon>Mycobacteriaceae</taxon>
        <taxon>Mycolicibacterium</taxon>
    </lineage>
</organism>
<evidence type="ECO:0000313" key="1">
    <source>
        <dbReference type="EMBL" id="KDE98907.1"/>
    </source>
</evidence>
<proteinExistence type="predicted"/>
<reference evidence="1" key="1">
    <citation type="submission" date="2014-05" db="EMBL/GenBank/DDBJ databases">
        <title>Genome sequence of Mycobacterium aromaticivorans strain JS19b1T (= DSM 45407T).</title>
        <authorList>
            <person name="Kwak Y."/>
            <person name="Park G.-S."/>
            <person name="Li Q.X."/>
            <person name="Lee S.-E."/>
            <person name="Shin J.-H."/>
        </authorList>
    </citation>
    <scope>NUCLEOTIDE SEQUENCE [LARGE SCALE GENOMIC DNA]</scope>
    <source>
        <strain evidence="1">JS19b1</strain>
    </source>
</reference>
<dbReference type="Proteomes" id="UP000022835">
    <property type="component" value="Unassembled WGS sequence"/>
</dbReference>
<keyword evidence="2" id="KW-1185">Reference proteome</keyword>
<evidence type="ECO:0000313" key="2">
    <source>
        <dbReference type="Proteomes" id="UP000022835"/>
    </source>
</evidence>
<protein>
    <submittedName>
        <fullName evidence="1">Uncharacterized protein</fullName>
    </submittedName>
</protein>
<accession>A0A064CJE5</accession>
<name>A0A064CJE5_9MYCO</name>
<dbReference type="EMBL" id="JALN02000001">
    <property type="protein sequence ID" value="KDE98907.1"/>
    <property type="molecule type" value="Genomic_DNA"/>
</dbReference>
<sequence length="71" mass="7777">MAANGDADRTLWATEYGLPTSVVAWQQVTGSGPMFICTTRDTATGAFDDEANVGIFTTNWTPNWRPRPSPR</sequence>
<dbReference type="AlphaFoldDB" id="A0A064CJE5"/>
<gene>
    <name evidence="1" type="ORF">Y900_008075</name>
</gene>
<comment type="caution">
    <text evidence="1">The sequence shown here is derived from an EMBL/GenBank/DDBJ whole genome shotgun (WGS) entry which is preliminary data.</text>
</comment>